<dbReference type="Proteomes" id="UP000531916">
    <property type="component" value="Unassembled WGS sequence"/>
</dbReference>
<proteinExistence type="predicted"/>
<accession>A0A826YBM4</accession>
<dbReference type="EMBL" id="AASEPP010000028">
    <property type="protein sequence ID" value="EFC2247484.1"/>
    <property type="molecule type" value="Genomic_DNA"/>
</dbReference>
<reference evidence="1 2" key="1">
    <citation type="submission" date="2019-04" db="EMBL/GenBank/DDBJ databases">
        <authorList>
            <consortium name="NARMS: The National Antimicrobial Resistance Monitoring System"/>
        </authorList>
    </citation>
    <scope>NUCLEOTIDE SEQUENCE [LARGE SCALE GENOMIC DNA]</scope>
    <source>
        <strain evidence="1 2">FSIS11919500</strain>
    </source>
</reference>
<dbReference type="RefSeq" id="WP_077897882.1">
    <property type="nucleotide sequence ID" value="NZ_BICR01000031.1"/>
</dbReference>
<protein>
    <submittedName>
        <fullName evidence="1">DUF1834 family protein</fullName>
    </submittedName>
</protein>
<dbReference type="AlphaFoldDB" id="A0A826YBM4"/>
<evidence type="ECO:0000313" key="1">
    <source>
        <dbReference type="EMBL" id="EFC2247484.1"/>
    </source>
</evidence>
<gene>
    <name evidence="1" type="ORF">E5H86_17060</name>
</gene>
<evidence type="ECO:0000313" key="2">
    <source>
        <dbReference type="Proteomes" id="UP000531916"/>
    </source>
</evidence>
<sequence length="217" mass="24711">MITEIERALVERLRCGLGHMVQDVRTYAGELDEDPGRIVRSLPAAWVTFGGIVKTERYSTSRRKYIATGRFVVVVGDYNTRSEQSARQGGTVRDEVGTNQLVESVRRLLTGQDLGLEIDYFEPGRVRTLFNTGVAERAMSVFACEFDTRWVEHALENGKWPERGAEADRLFNRYHGRLSDLDPELLNLGIRYQMQDSDAEISGLTELREQQHEQNEG</sequence>
<comment type="caution">
    <text evidence="1">The sequence shown here is derived from an EMBL/GenBank/DDBJ whole genome shotgun (WGS) entry which is preliminary data.</text>
</comment>
<dbReference type="InterPro" id="IPR014972">
    <property type="entry name" value="Phage_Mu_Gp37"/>
</dbReference>
<organism evidence="1 2">
    <name type="scientific">Escherichia coli</name>
    <dbReference type="NCBI Taxonomy" id="562"/>
    <lineage>
        <taxon>Bacteria</taxon>
        <taxon>Pseudomonadati</taxon>
        <taxon>Pseudomonadota</taxon>
        <taxon>Gammaproteobacteria</taxon>
        <taxon>Enterobacterales</taxon>
        <taxon>Enterobacteriaceae</taxon>
        <taxon>Escherichia</taxon>
    </lineage>
</organism>
<dbReference type="Pfam" id="PF08873">
    <property type="entry name" value="Phage_Mu_Gp37"/>
    <property type="match status" value="1"/>
</dbReference>
<name>A0A826YBM4_ECOLX</name>